<feature type="transmembrane region" description="Helical" evidence="1">
    <location>
        <begin position="26"/>
        <end position="46"/>
    </location>
</feature>
<dbReference type="EMBL" id="LR134327">
    <property type="protein sequence ID" value="VEF42178.1"/>
    <property type="molecule type" value="Genomic_DNA"/>
</dbReference>
<organism evidence="2 3">
    <name type="scientific">Aggregatibacter aphrophilus ATCC 33389</name>
    <dbReference type="NCBI Taxonomy" id="985008"/>
    <lineage>
        <taxon>Bacteria</taxon>
        <taxon>Pseudomonadati</taxon>
        <taxon>Pseudomonadota</taxon>
        <taxon>Gammaproteobacteria</taxon>
        <taxon>Pasteurellales</taxon>
        <taxon>Pasteurellaceae</taxon>
        <taxon>Aggregatibacter</taxon>
    </lineage>
</organism>
<sequence>MNITDFFSSHSKNFRTNKRGSVTIEFLFMLMLLTFIFAFLADFAIIRITQGKLDNASYSLVNILRERAQLYDDDGTKEIKQSDLTEYEELAKLILFGDKKSDKKVGIRLEHWWQKDGQGVMDEKSNTQNCQPYKKLDNQLAHLSPLSEAVNKRKVPLYQVTLCVDINSFFQSLIVKKENLSFGSLSSSSIAVARAKSQSQ</sequence>
<protein>
    <recommendedName>
        <fullName evidence="4">Flp pilus assembly protein TadG</fullName>
    </recommendedName>
</protein>
<keyword evidence="1" id="KW-0812">Transmembrane</keyword>
<gene>
    <name evidence="2" type="ORF">NCTC5906_00828</name>
</gene>
<dbReference type="RefSeq" id="WP_050332859.1">
    <property type="nucleotide sequence ID" value="NZ_AEWB02000016.1"/>
</dbReference>
<dbReference type="InterPro" id="IPR031582">
    <property type="entry name" value="TadF"/>
</dbReference>
<evidence type="ECO:0000313" key="3">
    <source>
        <dbReference type="Proteomes" id="UP000272690"/>
    </source>
</evidence>
<dbReference type="OrthoDB" id="7059416at2"/>
<keyword evidence="1" id="KW-1133">Transmembrane helix</keyword>
<dbReference type="Proteomes" id="UP000272690">
    <property type="component" value="Chromosome"/>
</dbReference>
<dbReference type="AlphaFoldDB" id="A0A3S4QAR3"/>
<evidence type="ECO:0000313" key="2">
    <source>
        <dbReference type="EMBL" id="VEF42178.1"/>
    </source>
</evidence>
<evidence type="ECO:0008006" key="4">
    <source>
        <dbReference type="Google" id="ProtNLM"/>
    </source>
</evidence>
<accession>A0A3S4QAR3</accession>
<evidence type="ECO:0000256" key="1">
    <source>
        <dbReference type="SAM" id="Phobius"/>
    </source>
</evidence>
<keyword evidence="1" id="KW-0472">Membrane</keyword>
<name>A0A3S4QAR3_AGGAP</name>
<dbReference type="Pfam" id="PF16964">
    <property type="entry name" value="TadF"/>
    <property type="match status" value="1"/>
</dbReference>
<proteinExistence type="predicted"/>
<reference evidence="2 3" key="1">
    <citation type="submission" date="2018-12" db="EMBL/GenBank/DDBJ databases">
        <authorList>
            <consortium name="Pathogen Informatics"/>
        </authorList>
    </citation>
    <scope>NUCLEOTIDE SEQUENCE [LARGE SCALE GENOMIC DNA]</scope>
    <source>
        <strain evidence="2 3">NCTC5906</strain>
    </source>
</reference>
<dbReference type="GeneID" id="49635244"/>